<evidence type="ECO:0000256" key="6">
    <source>
        <dbReference type="SAM" id="MobiDB-lite"/>
    </source>
</evidence>
<dbReference type="PANTHER" id="PTHR47540">
    <property type="entry name" value="THIAMINE REPRESSIBLE GENES REGULATORY PROTEIN THI5"/>
    <property type="match status" value="1"/>
</dbReference>
<dbReference type="RefSeq" id="XP_070917276.1">
    <property type="nucleotide sequence ID" value="XM_071061175.1"/>
</dbReference>
<comment type="caution">
    <text evidence="7">The sequence shown here is derived from an EMBL/GenBank/DDBJ whole genome shotgun (WGS) entry which is preliminary data.</text>
</comment>
<evidence type="ECO:0000256" key="1">
    <source>
        <dbReference type="ARBA" id="ARBA00004123"/>
    </source>
</evidence>
<evidence type="ECO:0008006" key="9">
    <source>
        <dbReference type="Google" id="ProtNLM"/>
    </source>
</evidence>
<dbReference type="CDD" id="cd12148">
    <property type="entry name" value="fungal_TF_MHR"/>
    <property type="match status" value="1"/>
</dbReference>
<dbReference type="Proteomes" id="UP001628179">
    <property type="component" value="Unassembled WGS sequence"/>
</dbReference>
<keyword evidence="3" id="KW-0238">DNA-binding</keyword>
<evidence type="ECO:0000256" key="3">
    <source>
        <dbReference type="ARBA" id="ARBA00023125"/>
    </source>
</evidence>
<evidence type="ECO:0000256" key="4">
    <source>
        <dbReference type="ARBA" id="ARBA00023163"/>
    </source>
</evidence>
<accession>A0ABQ0GCQ7</accession>
<keyword evidence="8" id="KW-1185">Reference proteome</keyword>
<evidence type="ECO:0000256" key="5">
    <source>
        <dbReference type="ARBA" id="ARBA00023242"/>
    </source>
</evidence>
<dbReference type="EMBL" id="BAAFSV010000003">
    <property type="protein sequence ID" value="GAB1315545.1"/>
    <property type="molecule type" value="Genomic_DNA"/>
</dbReference>
<dbReference type="InterPro" id="IPR051711">
    <property type="entry name" value="Stress_Response_Reg"/>
</dbReference>
<proteinExistence type="predicted"/>
<keyword evidence="2" id="KW-0805">Transcription regulation</keyword>
<dbReference type="GeneID" id="98176498"/>
<evidence type="ECO:0000313" key="7">
    <source>
        <dbReference type="EMBL" id="GAB1315545.1"/>
    </source>
</evidence>
<comment type="subcellular location">
    <subcellularLocation>
        <location evidence="1">Nucleus</location>
    </subcellularLocation>
</comment>
<dbReference type="PANTHER" id="PTHR47540:SF6">
    <property type="entry name" value="ZN(II)2CYS6 TRANSCRIPTION FACTOR (EUROFUNG)"/>
    <property type="match status" value="1"/>
</dbReference>
<protein>
    <recommendedName>
        <fullName evidence="9">Transcription factor domain-containing protein</fullName>
    </recommendedName>
</protein>
<evidence type="ECO:0000313" key="8">
    <source>
        <dbReference type="Proteomes" id="UP001628179"/>
    </source>
</evidence>
<feature type="compositionally biased region" description="Low complexity" evidence="6">
    <location>
        <begin position="51"/>
        <end position="62"/>
    </location>
</feature>
<keyword evidence="5" id="KW-0539">Nucleus</keyword>
<evidence type="ECO:0000256" key="2">
    <source>
        <dbReference type="ARBA" id="ARBA00023015"/>
    </source>
</evidence>
<sequence length="634" mass="69916">MGTPDTHLAPNIKVNSKADQECIYPSRNRRVRVNERYIRQLVAENKRLRAQQELQPELPQRPGAVDDEAEADARPSATIDEALSRPDSSHGAALDPQPWFIDLDLPHMPTPINEAADTAFATRFRQVLSDPKDPPCVHLPHIDYAGDDTIMSLAEMQSPWPRPSRARLLMDVALMHASRCFHIVRRSVVLDALETSISDPTWRDPVMTCKLRALFALGELCSSRFVPPGREFPGLSHFAQATKMLNYLGERPTLDFIEIRLLLSLYSFTLNRVYAAYTLAGSALRMAVIMGLHLNIPAAHLVDLPSNPAVDGASSNDFADAGYSAAYAKLAAISMGIVRSIYGRKDRTVTLFHKVQQRLKELKARVQDLPPHLHMNTFVDSNSACHKYDILSMHLTLNQTIILATRPILLYGLRLHFSASPPKPIPHSAKTLIDTCTRCARHSCRILSESWINGSFPALYHDLTQYLFSALTVLAASSLLEHGEGLSDRDGFEESVQLLSQLRDSGNFPAREFHRHAELILAAVKEADERQRSMAAAEETVHVVHARAAAAACGPGHPALHEAGAVTVQAGGAGERDGTMPALGVGVTAETALAEPSLQALMMQPTTGMQFLEPGSSWLDEGNGLYWPEFYFQE</sequence>
<reference evidence="7 8" key="1">
    <citation type="submission" date="2024-09" db="EMBL/GenBank/DDBJ databases">
        <title>Itraconazole resistance in Madurella fahalii resulting from another homologue of gene encoding cytochrome P450 14-alpha sterol demethylase (CYP51).</title>
        <authorList>
            <person name="Yoshioka I."/>
            <person name="Fahal A.H."/>
            <person name="Kaneko S."/>
            <person name="Yaguchi T."/>
        </authorList>
    </citation>
    <scope>NUCLEOTIDE SEQUENCE [LARGE SCALE GENOMIC DNA]</scope>
    <source>
        <strain evidence="7 8">IFM 68171</strain>
    </source>
</reference>
<name>A0ABQ0GCQ7_9PEZI</name>
<feature type="region of interest" description="Disordered" evidence="6">
    <location>
        <begin position="50"/>
        <end position="74"/>
    </location>
</feature>
<organism evidence="7 8">
    <name type="scientific">Madurella fahalii</name>
    <dbReference type="NCBI Taxonomy" id="1157608"/>
    <lineage>
        <taxon>Eukaryota</taxon>
        <taxon>Fungi</taxon>
        <taxon>Dikarya</taxon>
        <taxon>Ascomycota</taxon>
        <taxon>Pezizomycotina</taxon>
        <taxon>Sordariomycetes</taxon>
        <taxon>Sordariomycetidae</taxon>
        <taxon>Sordariales</taxon>
        <taxon>Sordariales incertae sedis</taxon>
        <taxon>Madurella</taxon>
    </lineage>
</organism>
<keyword evidence="4" id="KW-0804">Transcription</keyword>
<gene>
    <name evidence="7" type="ORF">MFIFM68171_05755</name>
</gene>